<dbReference type="AlphaFoldDB" id="A0A6G9YHW7"/>
<dbReference type="RefSeq" id="WP_167475207.1">
    <property type="nucleotide sequence ID" value="NZ_CP046172.1"/>
</dbReference>
<dbReference type="PANTHER" id="PTHR23026:SF123">
    <property type="entry name" value="NAD(P)H NITROREDUCTASE RV3131-RELATED"/>
    <property type="match status" value="1"/>
</dbReference>
<dbReference type="SUPFAM" id="SSF55469">
    <property type="entry name" value="FMN-dependent nitroreductase-like"/>
    <property type="match status" value="2"/>
</dbReference>
<evidence type="ECO:0000313" key="3">
    <source>
        <dbReference type="Proteomes" id="UP000503540"/>
    </source>
</evidence>
<dbReference type="GO" id="GO:0016491">
    <property type="term" value="F:oxidoreductase activity"/>
    <property type="evidence" value="ECO:0007669"/>
    <property type="project" value="InterPro"/>
</dbReference>
<dbReference type="KEGG" id="nah:F5544_23370"/>
<proteinExistence type="predicted"/>
<feature type="region of interest" description="Disordered" evidence="1">
    <location>
        <begin position="191"/>
        <end position="212"/>
    </location>
</feature>
<organism evidence="2 3">
    <name type="scientific">Nocardia arthritidis</name>
    <dbReference type="NCBI Taxonomy" id="228602"/>
    <lineage>
        <taxon>Bacteria</taxon>
        <taxon>Bacillati</taxon>
        <taxon>Actinomycetota</taxon>
        <taxon>Actinomycetes</taxon>
        <taxon>Mycobacteriales</taxon>
        <taxon>Nocardiaceae</taxon>
        <taxon>Nocardia</taxon>
    </lineage>
</organism>
<dbReference type="Proteomes" id="UP000503540">
    <property type="component" value="Chromosome"/>
</dbReference>
<protein>
    <submittedName>
        <fullName evidence="2">NAD(P)H nitroreductase</fullName>
    </submittedName>
</protein>
<dbReference type="InterPro" id="IPR000415">
    <property type="entry name" value="Nitroreductase-like"/>
</dbReference>
<dbReference type="NCBIfam" id="NF047509">
    <property type="entry name" value="Rv3131_FMN_oxido"/>
    <property type="match status" value="1"/>
</dbReference>
<dbReference type="InterPro" id="IPR050627">
    <property type="entry name" value="Nitroreductase/BluB"/>
</dbReference>
<evidence type="ECO:0000256" key="1">
    <source>
        <dbReference type="SAM" id="MobiDB-lite"/>
    </source>
</evidence>
<dbReference type="Gene3D" id="3.40.109.10">
    <property type="entry name" value="NADH Oxidase"/>
    <property type="match status" value="2"/>
</dbReference>
<name>A0A6G9YHW7_9NOCA</name>
<accession>A0A6G9YHW7</accession>
<evidence type="ECO:0000313" key="2">
    <source>
        <dbReference type="EMBL" id="QIS12533.1"/>
    </source>
</evidence>
<dbReference type="EMBL" id="CP046172">
    <property type="protein sequence ID" value="QIS12533.1"/>
    <property type="molecule type" value="Genomic_DNA"/>
</dbReference>
<dbReference type="PANTHER" id="PTHR23026">
    <property type="entry name" value="NADPH NITROREDUCTASE"/>
    <property type="match status" value="1"/>
</dbReference>
<reference evidence="2 3" key="1">
    <citation type="journal article" date="2019" name="ACS Chem. Biol.">
        <title>Identification and Mobilization of a Cryptic Antibiotic Biosynthesis Gene Locus from a Human-Pathogenic Nocardia Isolate.</title>
        <authorList>
            <person name="Herisse M."/>
            <person name="Ishida K."/>
            <person name="Porter J.L."/>
            <person name="Howden B."/>
            <person name="Hertweck C."/>
            <person name="Stinear T.P."/>
            <person name="Pidot S.J."/>
        </authorList>
    </citation>
    <scope>NUCLEOTIDE SEQUENCE [LARGE SCALE GENOMIC DNA]</scope>
    <source>
        <strain evidence="2 3">AUSMDU00012717</strain>
    </source>
</reference>
<keyword evidence="3" id="KW-1185">Reference proteome</keyword>
<sequence>MNRVRPDEQTIRAALSLAVRAPSVHNTQPWRFQIGDGAVHLYLDPARTLRATDPDQRDALVSCGAALHHLRIAFASLGWSAIVHRLPDRADPEHLAMLELVRHRPTGTEIALAEAISTRQTDRRHFSSWPIPPGYLGLVSERAGAQGGIVRRAANAARDCLVAAMYEAGRRHAGNSEYRLELANWSGRRDTNDGVPSWSVPPPRAGQGIPTREFAQPGLVDPTKEPDYAELLVVGTAYDDRPSRLAAGEALSAVLLTAANVGLATCLLTEPLEIPELRGRIRSGVLDNRAHPQAVIRIGWLPAGAVRLPPAPRRPIDELLDPLGSDRAAG</sequence>
<gene>
    <name evidence="2" type="ORF">F5544_23370</name>
</gene>